<keyword evidence="2" id="KW-1185">Reference proteome</keyword>
<evidence type="ECO:0000313" key="2">
    <source>
        <dbReference type="Proteomes" id="UP001610444"/>
    </source>
</evidence>
<reference evidence="1 2" key="1">
    <citation type="submission" date="2024-07" db="EMBL/GenBank/DDBJ databases">
        <title>Section-level genome sequencing and comparative genomics of Aspergillus sections Usti and Cavernicolus.</title>
        <authorList>
            <consortium name="Lawrence Berkeley National Laboratory"/>
            <person name="Nybo J.L."/>
            <person name="Vesth T.C."/>
            <person name="Theobald S."/>
            <person name="Frisvad J.C."/>
            <person name="Larsen T.O."/>
            <person name="Kjaerboelling I."/>
            <person name="Rothschild-Mancinelli K."/>
            <person name="Lyhne E.K."/>
            <person name="Kogle M.E."/>
            <person name="Barry K."/>
            <person name="Clum A."/>
            <person name="Na H."/>
            <person name="Ledsgaard L."/>
            <person name="Lin J."/>
            <person name="Lipzen A."/>
            <person name="Kuo A."/>
            <person name="Riley R."/>
            <person name="Mondo S."/>
            <person name="LaButti K."/>
            <person name="Haridas S."/>
            <person name="Pangalinan J."/>
            <person name="Salamov A.A."/>
            <person name="Simmons B.A."/>
            <person name="Magnuson J.K."/>
            <person name="Chen J."/>
            <person name="Drula E."/>
            <person name="Henrissat B."/>
            <person name="Wiebenga A."/>
            <person name="Lubbers R.J."/>
            <person name="Gomes A.C."/>
            <person name="Macurrencykelacurrency M.R."/>
            <person name="Stajich J."/>
            <person name="Grigoriev I.V."/>
            <person name="Mortensen U.H."/>
            <person name="De vries R.P."/>
            <person name="Baker S.E."/>
            <person name="Andersen M.R."/>
        </authorList>
    </citation>
    <scope>NUCLEOTIDE SEQUENCE [LARGE SCALE GENOMIC DNA]</scope>
    <source>
        <strain evidence="1 2">CBS 756.74</strain>
    </source>
</reference>
<dbReference type="RefSeq" id="XP_070893504.1">
    <property type="nucleotide sequence ID" value="XM_071041844.1"/>
</dbReference>
<proteinExistence type="predicted"/>
<name>A0ABR4JH19_9EURO</name>
<dbReference type="Proteomes" id="UP001610444">
    <property type="component" value="Unassembled WGS sequence"/>
</dbReference>
<accession>A0ABR4JH19</accession>
<organism evidence="1 2">
    <name type="scientific">Aspergillus pseudodeflectus</name>
    <dbReference type="NCBI Taxonomy" id="176178"/>
    <lineage>
        <taxon>Eukaryota</taxon>
        <taxon>Fungi</taxon>
        <taxon>Dikarya</taxon>
        <taxon>Ascomycota</taxon>
        <taxon>Pezizomycotina</taxon>
        <taxon>Eurotiomycetes</taxon>
        <taxon>Eurotiomycetidae</taxon>
        <taxon>Eurotiales</taxon>
        <taxon>Aspergillaceae</taxon>
        <taxon>Aspergillus</taxon>
        <taxon>Aspergillus subgen. Nidulantes</taxon>
    </lineage>
</organism>
<gene>
    <name evidence="1" type="ORF">BJX68DRAFT_247927</name>
</gene>
<dbReference type="GeneID" id="98157008"/>
<dbReference type="EMBL" id="JBFXLR010000075">
    <property type="protein sequence ID" value="KAL2839335.1"/>
    <property type="molecule type" value="Genomic_DNA"/>
</dbReference>
<protein>
    <submittedName>
        <fullName evidence="1">Uncharacterized protein</fullName>
    </submittedName>
</protein>
<sequence>MSPLSHGLTPEYPRIRHCPLPSLFWELSRCWVRRQPGATSFCGPAFDRLRTRPLPGALNSLCFPSVIAFVWTS</sequence>
<evidence type="ECO:0000313" key="1">
    <source>
        <dbReference type="EMBL" id="KAL2839335.1"/>
    </source>
</evidence>
<comment type="caution">
    <text evidence="1">The sequence shown here is derived from an EMBL/GenBank/DDBJ whole genome shotgun (WGS) entry which is preliminary data.</text>
</comment>